<dbReference type="AlphaFoldDB" id="A0A1P8WBE3"/>
<sequence>MKATKYRPRGFTLIELLVVIAIIAILIALLLPAVQQAREAARRTQCKNNLKQLGLACHNYHDVFNQFPLNYDGSVNNPNASVGATFGSGTQGMISWITAALPYMDQGPLYNALDGYGTFNTPNSATTNGTTPGTGTGYGRFEVKELAKTVIPGLLCPSNGQAKIYTANGNNGAFSYRGGPFADGGGGGGIGYSGGRTDYVGNMGFCHSGWRDSNTGVNNSHNGAGWSSPEWVVTFDLDWDGHTPRRGCFWHRGSARIAQITDGTSNTVMVFEDHHWRYTKREPSRMSRNCTWISPINGLNTFNKKINSDNEYNGRGDNDTRGSSFCSTHTGGAQCVLADGSVRFVSENLDIGVQKGIGTSGGGETVSDF</sequence>
<dbReference type="InterPro" id="IPR012902">
    <property type="entry name" value="N_methyl_site"/>
</dbReference>
<evidence type="ECO:0000313" key="3">
    <source>
        <dbReference type="EMBL" id="APZ91371.1"/>
    </source>
</evidence>
<dbReference type="KEGG" id="fmr:Fuma_00959"/>
<name>A0A1P8WBE3_9PLAN</name>
<dbReference type="NCBIfam" id="TIGR04294">
    <property type="entry name" value="pre_pil_HX9DG"/>
    <property type="match status" value="1"/>
</dbReference>
<proteinExistence type="predicted"/>
<dbReference type="NCBIfam" id="TIGR02532">
    <property type="entry name" value="IV_pilin_GFxxxE"/>
    <property type="match status" value="1"/>
</dbReference>
<dbReference type="STRING" id="1891926.Fuma_00959"/>
<accession>A0A1P8WBE3</accession>
<keyword evidence="1" id="KW-0812">Transmembrane</keyword>
<protein>
    <submittedName>
        <fullName evidence="3">Putative major pilin subunit</fullName>
    </submittedName>
</protein>
<dbReference type="PANTHER" id="PTHR30093">
    <property type="entry name" value="GENERAL SECRETION PATHWAY PROTEIN G"/>
    <property type="match status" value="1"/>
</dbReference>
<feature type="domain" description="DUF1559" evidence="2">
    <location>
        <begin position="35"/>
        <end position="351"/>
    </location>
</feature>
<dbReference type="Pfam" id="PF07596">
    <property type="entry name" value="SBP_bac_10"/>
    <property type="match status" value="1"/>
</dbReference>
<dbReference type="RefSeq" id="WP_083731806.1">
    <property type="nucleotide sequence ID" value="NZ_CP017641.1"/>
</dbReference>
<organism evidence="3 4">
    <name type="scientific">Fuerstiella marisgermanici</name>
    <dbReference type="NCBI Taxonomy" id="1891926"/>
    <lineage>
        <taxon>Bacteria</taxon>
        <taxon>Pseudomonadati</taxon>
        <taxon>Planctomycetota</taxon>
        <taxon>Planctomycetia</taxon>
        <taxon>Planctomycetales</taxon>
        <taxon>Planctomycetaceae</taxon>
        <taxon>Fuerstiella</taxon>
    </lineage>
</organism>
<dbReference type="Proteomes" id="UP000187735">
    <property type="component" value="Chromosome"/>
</dbReference>
<keyword evidence="4" id="KW-1185">Reference proteome</keyword>
<dbReference type="PANTHER" id="PTHR30093:SF2">
    <property type="entry name" value="TYPE II SECRETION SYSTEM PROTEIN H"/>
    <property type="match status" value="1"/>
</dbReference>
<dbReference type="InterPro" id="IPR027558">
    <property type="entry name" value="Pre_pil_HX9DG_C"/>
</dbReference>
<keyword evidence="1" id="KW-1133">Transmembrane helix</keyword>
<dbReference type="PROSITE" id="PS00409">
    <property type="entry name" value="PROKAR_NTER_METHYL"/>
    <property type="match status" value="1"/>
</dbReference>
<dbReference type="EMBL" id="CP017641">
    <property type="protein sequence ID" value="APZ91371.1"/>
    <property type="molecule type" value="Genomic_DNA"/>
</dbReference>
<evidence type="ECO:0000313" key="4">
    <source>
        <dbReference type="Proteomes" id="UP000187735"/>
    </source>
</evidence>
<dbReference type="Gene3D" id="3.30.700.10">
    <property type="entry name" value="Glycoprotein, Type 4 Pilin"/>
    <property type="match status" value="1"/>
</dbReference>
<gene>
    <name evidence="3" type="ORF">Fuma_00959</name>
</gene>
<dbReference type="Pfam" id="PF07963">
    <property type="entry name" value="N_methyl"/>
    <property type="match status" value="1"/>
</dbReference>
<evidence type="ECO:0000256" key="1">
    <source>
        <dbReference type="SAM" id="Phobius"/>
    </source>
</evidence>
<evidence type="ECO:0000259" key="2">
    <source>
        <dbReference type="Pfam" id="PF07596"/>
    </source>
</evidence>
<dbReference type="InterPro" id="IPR045584">
    <property type="entry name" value="Pilin-like"/>
</dbReference>
<keyword evidence="1" id="KW-0472">Membrane</keyword>
<dbReference type="OrthoDB" id="292249at2"/>
<reference evidence="3 4" key="1">
    <citation type="journal article" date="2016" name="Front. Microbiol.">
        <title>Fuerstia marisgermanicae gen. nov., sp. nov., an Unusual Member of the Phylum Planctomycetes from the German Wadden Sea.</title>
        <authorList>
            <person name="Kohn T."/>
            <person name="Heuer A."/>
            <person name="Jogler M."/>
            <person name="Vollmers J."/>
            <person name="Boedeker C."/>
            <person name="Bunk B."/>
            <person name="Rast P."/>
            <person name="Borchert D."/>
            <person name="Glockner I."/>
            <person name="Freese H.M."/>
            <person name="Klenk H.P."/>
            <person name="Overmann J."/>
            <person name="Kaster A.K."/>
            <person name="Rohde M."/>
            <person name="Wiegand S."/>
            <person name="Jogler C."/>
        </authorList>
    </citation>
    <scope>NUCLEOTIDE SEQUENCE [LARGE SCALE GENOMIC DNA]</scope>
    <source>
        <strain evidence="3 4">NH11</strain>
    </source>
</reference>
<feature type="transmembrane region" description="Helical" evidence="1">
    <location>
        <begin position="12"/>
        <end position="34"/>
    </location>
</feature>
<dbReference type="SUPFAM" id="SSF54523">
    <property type="entry name" value="Pili subunits"/>
    <property type="match status" value="1"/>
</dbReference>
<dbReference type="InterPro" id="IPR011453">
    <property type="entry name" value="DUF1559"/>
</dbReference>